<evidence type="ECO:0000313" key="1">
    <source>
        <dbReference type="EMBL" id="EMB15582.1"/>
    </source>
</evidence>
<gene>
    <name evidence="1" type="ORF">RE6C_03671</name>
</gene>
<dbReference type="Proteomes" id="UP000011529">
    <property type="component" value="Unassembled WGS sequence"/>
</dbReference>
<organism evidence="1 2">
    <name type="scientific">Rhodopirellula europaea 6C</name>
    <dbReference type="NCBI Taxonomy" id="1263867"/>
    <lineage>
        <taxon>Bacteria</taxon>
        <taxon>Pseudomonadati</taxon>
        <taxon>Planctomycetota</taxon>
        <taxon>Planctomycetia</taxon>
        <taxon>Pirellulales</taxon>
        <taxon>Pirellulaceae</taxon>
        <taxon>Rhodopirellula</taxon>
    </lineage>
</organism>
<evidence type="ECO:0000313" key="2">
    <source>
        <dbReference type="Proteomes" id="UP000011529"/>
    </source>
</evidence>
<comment type="caution">
    <text evidence="1">The sequence shown here is derived from an EMBL/GenBank/DDBJ whole genome shotgun (WGS) entry which is preliminary data.</text>
</comment>
<dbReference type="EMBL" id="ANMO01000168">
    <property type="protein sequence ID" value="EMB15582.1"/>
    <property type="molecule type" value="Genomic_DNA"/>
</dbReference>
<keyword evidence="2" id="KW-1185">Reference proteome</keyword>
<dbReference type="PATRIC" id="fig|1263867.3.peg.3927"/>
<dbReference type="AlphaFoldDB" id="M2ASB1"/>
<reference evidence="1" key="1">
    <citation type="submission" date="2012-11" db="EMBL/GenBank/DDBJ databases">
        <title>Permanent draft genomes of Rhodopirellula europaea strain SH398 and 6C.</title>
        <authorList>
            <person name="Richter M."/>
            <person name="Richter-Heitmann T."/>
            <person name="Frank C."/>
            <person name="Harder J."/>
            <person name="Glockner F.O."/>
        </authorList>
    </citation>
    <scope>NUCLEOTIDE SEQUENCE</scope>
    <source>
        <strain evidence="1">6C</strain>
    </source>
</reference>
<reference evidence="1" key="2">
    <citation type="journal article" date="2013" name="Mar. Genomics">
        <title>Expression of sulfatases in Rhodopirellula baltica and the diversity of sulfatases in the genus Rhodopirellula.</title>
        <authorList>
            <person name="Wegner C.E."/>
            <person name="Richter-Heitmann T."/>
            <person name="Klindworth A."/>
            <person name="Klockow C."/>
            <person name="Richter M."/>
            <person name="Achstetter T."/>
            <person name="Glockner F.O."/>
            <person name="Harder J."/>
        </authorList>
    </citation>
    <scope>NUCLEOTIDE SEQUENCE [LARGE SCALE GENOMIC DNA]</scope>
    <source>
        <strain evidence="1">6C</strain>
    </source>
</reference>
<protein>
    <submittedName>
        <fullName evidence="1">Uncharacterized protein</fullName>
    </submittedName>
</protein>
<proteinExistence type="predicted"/>
<name>M2ASB1_9BACT</name>
<sequence length="60" mass="6693">MSAISPLQRIRTVLTLVAKWKGQGEQQFFWGAGGGHPAMGPRLGQGLDWRIKNFRWRAGA</sequence>
<accession>M2ASB1</accession>